<sequence>MKYRSHTSAKPSHYNAEAANYDAFNEENSKIINQTIENILKQHHVKTVLDLTCGTGSQVFWLTKRGYQVTGADINTNMLKIAQNKAKQENFNVPFIKGDMRSLKIGSEFDAVITIFNAIGHLTKDDFRVALQNIHINLKPNGFYVFDIFNLRYFLTDNNITNLTIDWFKVDKEKKIREIQYSTIDEDGILASFTTAIEQYGSSQPKMSKSSQTLQIYTAKQLQELLHQCGFKTLSQCNVDGLPFVEDKSERILTVAQKI</sequence>
<feature type="domain" description="Methyltransferase" evidence="3">
    <location>
        <begin position="48"/>
        <end position="142"/>
    </location>
</feature>
<dbReference type="GO" id="GO:0032259">
    <property type="term" value="P:methylation"/>
    <property type="evidence" value="ECO:0007669"/>
    <property type="project" value="UniProtKB-KW"/>
</dbReference>
<proteinExistence type="predicted"/>
<keyword evidence="1 4" id="KW-0489">Methyltransferase</keyword>
<accession>A0A378JK99</accession>
<keyword evidence="5" id="KW-1185">Reference proteome</keyword>
<name>A0A378JK99_9GAMM</name>
<protein>
    <submittedName>
        <fullName evidence="4">S-adenosyl-L-methionine-dependent methyltransferases</fullName>
        <ecNumber evidence="4">2.1.1.156</ecNumber>
    </submittedName>
</protein>
<evidence type="ECO:0000256" key="1">
    <source>
        <dbReference type="ARBA" id="ARBA00022603"/>
    </source>
</evidence>
<reference evidence="4 5" key="1">
    <citation type="submission" date="2018-06" db="EMBL/GenBank/DDBJ databases">
        <authorList>
            <consortium name="Pathogen Informatics"/>
            <person name="Doyle S."/>
        </authorList>
    </citation>
    <scope>NUCLEOTIDE SEQUENCE [LARGE SCALE GENOMIC DNA]</scope>
    <source>
        <strain evidence="4 5">NCTC13316</strain>
    </source>
</reference>
<dbReference type="CDD" id="cd02440">
    <property type="entry name" value="AdoMet_MTases"/>
    <property type="match status" value="1"/>
</dbReference>
<dbReference type="AlphaFoldDB" id="A0A378JK99"/>
<dbReference type="GO" id="GO:0008168">
    <property type="term" value="F:methyltransferase activity"/>
    <property type="evidence" value="ECO:0007669"/>
    <property type="project" value="UniProtKB-KW"/>
</dbReference>
<organism evidence="4 5">
    <name type="scientific">Legionella busanensis</name>
    <dbReference type="NCBI Taxonomy" id="190655"/>
    <lineage>
        <taxon>Bacteria</taxon>
        <taxon>Pseudomonadati</taxon>
        <taxon>Pseudomonadota</taxon>
        <taxon>Gammaproteobacteria</taxon>
        <taxon>Legionellales</taxon>
        <taxon>Legionellaceae</taxon>
        <taxon>Legionella</taxon>
    </lineage>
</organism>
<evidence type="ECO:0000256" key="2">
    <source>
        <dbReference type="ARBA" id="ARBA00022679"/>
    </source>
</evidence>
<dbReference type="EMBL" id="UGOD01000001">
    <property type="protein sequence ID" value="STX51756.1"/>
    <property type="molecule type" value="Genomic_DNA"/>
</dbReference>
<dbReference type="OrthoDB" id="5634300at2"/>
<dbReference type="Pfam" id="PF13649">
    <property type="entry name" value="Methyltransf_25"/>
    <property type="match status" value="1"/>
</dbReference>
<dbReference type="InterPro" id="IPR041698">
    <property type="entry name" value="Methyltransf_25"/>
</dbReference>
<dbReference type="PANTHER" id="PTHR43861:SF1">
    <property type="entry name" value="TRANS-ACONITATE 2-METHYLTRANSFERASE"/>
    <property type="match status" value="1"/>
</dbReference>
<evidence type="ECO:0000313" key="5">
    <source>
        <dbReference type="Proteomes" id="UP000254794"/>
    </source>
</evidence>
<dbReference type="RefSeq" id="WP_115331372.1">
    <property type="nucleotide sequence ID" value="NZ_CAAAHP010000002.1"/>
</dbReference>
<evidence type="ECO:0000259" key="3">
    <source>
        <dbReference type="Pfam" id="PF13649"/>
    </source>
</evidence>
<dbReference type="Proteomes" id="UP000254794">
    <property type="component" value="Unassembled WGS sequence"/>
</dbReference>
<gene>
    <name evidence="4" type="primary">bsmA</name>
    <name evidence="4" type="ORF">NCTC13316_01854</name>
</gene>
<dbReference type="Gene3D" id="2.20.25.110">
    <property type="entry name" value="S-adenosyl-L-methionine-dependent methyltransferases"/>
    <property type="match status" value="1"/>
</dbReference>
<dbReference type="Gene3D" id="3.40.50.150">
    <property type="entry name" value="Vaccinia Virus protein VP39"/>
    <property type="match status" value="1"/>
</dbReference>
<dbReference type="PANTHER" id="PTHR43861">
    <property type="entry name" value="TRANS-ACONITATE 2-METHYLTRANSFERASE-RELATED"/>
    <property type="match status" value="1"/>
</dbReference>
<dbReference type="SUPFAM" id="SSF53335">
    <property type="entry name" value="S-adenosyl-L-methionine-dependent methyltransferases"/>
    <property type="match status" value="1"/>
</dbReference>
<evidence type="ECO:0000313" key="4">
    <source>
        <dbReference type="EMBL" id="STX51756.1"/>
    </source>
</evidence>
<keyword evidence="2 4" id="KW-0808">Transferase</keyword>
<dbReference type="EC" id="2.1.1.156" evidence="4"/>
<dbReference type="InterPro" id="IPR029063">
    <property type="entry name" value="SAM-dependent_MTases_sf"/>
</dbReference>